<dbReference type="Proteomes" id="UP000595897">
    <property type="component" value="Chromosome"/>
</dbReference>
<dbReference type="AlphaFoldDB" id="A0A7R7EPK4"/>
<proteinExistence type="predicted"/>
<gene>
    <name evidence="1" type="ORF">bsdtb5_36700</name>
</gene>
<dbReference type="KEGG" id="ahb:bsdtb5_36700"/>
<dbReference type="RefSeq" id="WP_271713426.1">
    <property type="nucleotide sequence ID" value="NZ_AP024169.1"/>
</dbReference>
<evidence type="ECO:0000313" key="1">
    <source>
        <dbReference type="EMBL" id="BCN32375.1"/>
    </source>
</evidence>
<organism evidence="1 2">
    <name type="scientific">Anaeromicropila herbilytica</name>
    <dbReference type="NCBI Taxonomy" id="2785025"/>
    <lineage>
        <taxon>Bacteria</taxon>
        <taxon>Bacillati</taxon>
        <taxon>Bacillota</taxon>
        <taxon>Clostridia</taxon>
        <taxon>Lachnospirales</taxon>
        <taxon>Lachnospiraceae</taxon>
        <taxon>Anaeromicropila</taxon>
    </lineage>
</organism>
<protein>
    <submittedName>
        <fullName evidence="1">Uncharacterized protein</fullName>
    </submittedName>
</protein>
<accession>A0A7R7EPK4</accession>
<keyword evidence="2" id="KW-1185">Reference proteome</keyword>
<sequence length="115" mass="13546">MSNNKIIKRIQEGVYDKEELQDFLEINNVFVLSNTMKEIVKIQYKTDAIINRLIEISEYRGKSHVLMGVYTIGHLAIATLLKLELKKEELECYNNLDEYEKNIVLKLEEGYEYVI</sequence>
<reference evidence="1 2" key="1">
    <citation type="submission" date="2020-11" db="EMBL/GenBank/DDBJ databases">
        <title>Draft genome sequencing of a Lachnospiraceae strain isolated from anoxic soil subjected to BSD treatment.</title>
        <authorList>
            <person name="Uek A."/>
            <person name="Tonouchi A."/>
        </authorList>
    </citation>
    <scope>NUCLEOTIDE SEQUENCE [LARGE SCALE GENOMIC DNA]</scope>
    <source>
        <strain evidence="1 2">TB5</strain>
    </source>
</reference>
<dbReference type="EMBL" id="AP024169">
    <property type="protein sequence ID" value="BCN32375.1"/>
    <property type="molecule type" value="Genomic_DNA"/>
</dbReference>
<name>A0A7R7EPK4_9FIRM</name>
<evidence type="ECO:0000313" key="2">
    <source>
        <dbReference type="Proteomes" id="UP000595897"/>
    </source>
</evidence>